<evidence type="ECO:0000256" key="1">
    <source>
        <dbReference type="SAM" id="Coils"/>
    </source>
</evidence>
<dbReference type="RefSeq" id="WP_344969384.1">
    <property type="nucleotide sequence ID" value="NZ_BAABDD010000006.1"/>
</dbReference>
<protein>
    <recommendedName>
        <fullName evidence="4">Histidine kinase/HSP90-like ATPase domain-containing protein</fullName>
    </recommendedName>
</protein>
<keyword evidence="3" id="KW-1133">Transmembrane helix</keyword>
<feature type="compositionally biased region" description="Basic residues" evidence="2">
    <location>
        <begin position="392"/>
        <end position="401"/>
    </location>
</feature>
<dbReference type="InterPro" id="IPR003594">
    <property type="entry name" value="HATPase_dom"/>
</dbReference>
<proteinExistence type="predicted"/>
<keyword evidence="1" id="KW-0175">Coiled coil</keyword>
<comment type="caution">
    <text evidence="5">The sequence shown here is derived from an EMBL/GenBank/DDBJ whole genome shotgun (WGS) entry which is preliminary data.</text>
</comment>
<dbReference type="InterPro" id="IPR036890">
    <property type="entry name" value="HATPase_C_sf"/>
</dbReference>
<evidence type="ECO:0000256" key="3">
    <source>
        <dbReference type="SAM" id="Phobius"/>
    </source>
</evidence>
<evidence type="ECO:0000256" key="2">
    <source>
        <dbReference type="SAM" id="MobiDB-lite"/>
    </source>
</evidence>
<feature type="coiled-coil region" evidence="1">
    <location>
        <begin position="223"/>
        <end position="260"/>
    </location>
</feature>
<dbReference type="Gene3D" id="3.30.565.10">
    <property type="entry name" value="Histidine kinase-like ATPase, C-terminal domain"/>
    <property type="match status" value="1"/>
</dbReference>
<dbReference type="Proteomes" id="UP001500908">
    <property type="component" value="Unassembled WGS sequence"/>
</dbReference>
<dbReference type="EMBL" id="BAABDD010000006">
    <property type="protein sequence ID" value="GAA3738151.1"/>
    <property type="molecule type" value="Genomic_DNA"/>
</dbReference>
<accession>A0ABP7FFX9</accession>
<organism evidence="5 6">
    <name type="scientific">Salinactinospora qingdaonensis</name>
    <dbReference type="NCBI Taxonomy" id="702744"/>
    <lineage>
        <taxon>Bacteria</taxon>
        <taxon>Bacillati</taxon>
        <taxon>Actinomycetota</taxon>
        <taxon>Actinomycetes</taxon>
        <taxon>Streptosporangiales</taxon>
        <taxon>Nocardiopsidaceae</taxon>
        <taxon>Salinactinospora</taxon>
    </lineage>
</organism>
<reference evidence="6" key="1">
    <citation type="journal article" date="2019" name="Int. J. Syst. Evol. Microbiol.">
        <title>The Global Catalogue of Microorganisms (GCM) 10K type strain sequencing project: providing services to taxonomists for standard genome sequencing and annotation.</title>
        <authorList>
            <consortium name="The Broad Institute Genomics Platform"/>
            <consortium name="The Broad Institute Genome Sequencing Center for Infectious Disease"/>
            <person name="Wu L."/>
            <person name="Ma J."/>
        </authorList>
    </citation>
    <scope>NUCLEOTIDE SEQUENCE [LARGE SCALE GENOMIC DNA]</scope>
    <source>
        <strain evidence="6">JCM 17137</strain>
    </source>
</reference>
<keyword evidence="3" id="KW-0472">Membrane</keyword>
<keyword evidence="3" id="KW-0812">Transmembrane</keyword>
<feature type="transmembrane region" description="Helical" evidence="3">
    <location>
        <begin position="144"/>
        <end position="167"/>
    </location>
</feature>
<dbReference type="Pfam" id="PF02518">
    <property type="entry name" value="HATPase_c"/>
    <property type="match status" value="1"/>
</dbReference>
<feature type="region of interest" description="Disordered" evidence="2">
    <location>
        <begin position="369"/>
        <end position="401"/>
    </location>
</feature>
<gene>
    <name evidence="5" type="ORF">GCM10022402_17580</name>
</gene>
<feature type="transmembrane region" description="Helical" evidence="3">
    <location>
        <begin position="84"/>
        <end position="103"/>
    </location>
</feature>
<evidence type="ECO:0000259" key="4">
    <source>
        <dbReference type="SMART" id="SM00387"/>
    </source>
</evidence>
<feature type="transmembrane region" description="Helical" evidence="3">
    <location>
        <begin position="115"/>
        <end position="132"/>
    </location>
</feature>
<name>A0ABP7FFX9_9ACTN</name>
<dbReference type="SUPFAM" id="SSF55874">
    <property type="entry name" value="ATPase domain of HSP90 chaperone/DNA topoisomerase II/histidine kinase"/>
    <property type="match status" value="1"/>
</dbReference>
<dbReference type="SMART" id="SM00387">
    <property type="entry name" value="HATPase_c"/>
    <property type="match status" value="1"/>
</dbReference>
<feature type="domain" description="Histidine kinase/HSP90-like ATPase" evidence="4">
    <location>
        <begin position="301"/>
        <end position="393"/>
    </location>
</feature>
<keyword evidence="6" id="KW-1185">Reference proteome</keyword>
<evidence type="ECO:0000313" key="5">
    <source>
        <dbReference type="EMBL" id="GAA3738151.1"/>
    </source>
</evidence>
<sequence>MALPRDLLLDDRELARSVIRRLVGNLEWVALLLQTSELVKTALLDKVTENGQLVLFGLAGVHAAAALAAYRYEGPFANGGPWPVLWFGATLCMPLVMAHLVGAWEYGASPTCVQLCGYPIAPLVVFSFFPWWPGEPRWGGGVDLRRVVAGAVVTAILVEPLLLVLYLHRDPGFDNYLGVAMSALICLFSFIAGKAVGRICHTAVDSQNQLKNESFGHFYDFLHSELKNRLLLARTELDDLNQVRARLDQMNEVIAQGRTEMLLAASRVPLAHIVSRRLEMFESTLAISGSARVGETTVGTTVARVLDQALSDLLSNSVAHAGSVRVDCTVHGEGWVRLEIVDDGPGFAATVLDDESTSLHRLRRAARELGGDLTHTPPATGGAGLTLELPLRSRHRRRRSR</sequence>
<evidence type="ECO:0000313" key="6">
    <source>
        <dbReference type="Proteomes" id="UP001500908"/>
    </source>
</evidence>
<feature type="transmembrane region" description="Helical" evidence="3">
    <location>
        <begin position="176"/>
        <end position="197"/>
    </location>
</feature>
<feature type="transmembrane region" description="Helical" evidence="3">
    <location>
        <begin position="53"/>
        <end position="72"/>
    </location>
</feature>